<protein>
    <submittedName>
        <fullName evidence="3">DUF2953 domain-containing protein</fullName>
    </submittedName>
</protein>
<dbReference type="EMBL" id="JACRSQ010000006">
    <property type="protein sequence ID" value="MBC8543036.1"/>
    <property type="molecule type" value="Genomic_DNA"/>
</dbReference>
<reference evidence="3" key="1">
    <citation type="submission" date="2020-08" db="EMBL/GenBank/DDBJ databases">
        <title>Genome public.</title>
        <authorList>
            <person name="Liu C."/>
            <person name="Sun Q."/>
        </authorList>
    </citation>
    <scope>NUCLEOTIDE SEQUENCE</scope>
    <source>
        <strain evidence="3">NSJ-32</strain>
    </source>
</reference>
<feature type="region of interest" description="Disordered" evidence="1">
    <location>
        <begin position="83"/>
        <end position="145"/>
    </location>
</feature>
<feature type="transmembrane region" description="Helical" evidence="2">
    <location>
        <begin position="6"/>
        <end position="31"/>
    </location>
</feature>
<keyword evidence="2" id="KW-1133">Transmembrane helix</keyword>
<dbReference type="Proteomes" id="UP000657006">
    <property type="component" value="Unassembled WGS sequence"/>
</dbReference>
<keyword evidence="2" id="KW-0472">Membrane</keyword>
<dbReference type="RefSeq" id="WP_177713918.1">
    <property type="nucleotide sequence ID" value="NZ_JACRSQ010000006.1"/>
</dbReference>
<evidence type="ECO:0000256" key="2">
    <source>
        <dbReference type="SAM" id="Phobius"/>
    </source>
</evidence>
<dbReference type="Pfam" id="PF11167">
    <property type="entry name" value="DUF2953"/>
    <property type="match status" value="1"/>
</dbReference>
<keyword evidence="2" id="KW-0812">Transmembrane</keyword>
<sequence>MGVVLTILLTLVWILLSILGLILLILLILLLSPVTYTFAAEKKPDAAWVNVRAGWLFQLIRFRLTWQEGQLAWSLKAAWKTVASDSPDGEDEPQEKKQADVQEPSVDLEEPSVQAESAPIEPPPSSDEPSSREEPQEERKGSKRGRLRELKNKLMEFREKLDAYPEKMETFAVLWNLIKKLLKALLPRKFQARVQIGMEDPAMTGYILGLYYMIMPFLPFPNRAGQLEVIPNFQEKVLEVEAKGKGRFTIGYLLWLLLRTYLDRHTRYLIAYIRNKKN</sequence>
<feature type="compositionally biased region" description="Basic and acidic residues" evidence="1">
    <location>
        <begin position="129"/>
        <end position="140"/>
    </location>
</feature>
<accession>A0A926I1I6</accession>
<keyword evidence="4" id="KW-1185">Reference proteome</keyword>
<comment type="caution">
    <text evidence="3">The sequence shown here is derived from an EMBL/GenBank/DDBJ whole genome shotgun (WGS) entry which is preliminary data.</text>
</comment>
<gene>
    <name evidence="3" type="ORF">H8730_05710</name>
</gene>
<dbReference type="AlphaFoldDB" id="A0A926I1I6"/>
<evidence type="ECO:0000313" key="4">
    <source>
        <dbReference type="Proteomes" id="UP000657006"/>
    </source>
</evidence>
<organism evidence="3 4">
    <name type="scientific">Bianquea renquensis</name>
    <dbReference type="NCBI Taxonomy" id="2763661"/>
    <lineage>
        <taxon>Bacteria</taxon>
        <taxon>Bacillati</taxon>
        <taxon>Bacillota</taxon>
        <taxon>Clostridia</taxon>
        <taxon>Eubacteriales</taxon>
        <taxon>Bianqueaceae</taxon>
        <taxon>Bianquea</taxon>
    </lineage>
</organism>
<evidence type="ECO:0000256" key="1">
    <source>
        <dbReference type="SAM" id="MobiDB-lite"/>
    </source>
</evidence>
<proteinExistence type="predicted"/>
<name>A0A926I1I6_9FIRM</name>
<evidence type="ECO:0000313" key="3">
    <source>
        <dbReference type="EMBL" id="MBC8543036.1"/>
    </source>
</evidence>
<dbReference type="InterPro" id="IPR021338">
    <property type="entry name" value="DUF2953"/>
</dbReference>